<protein>
    <submittedName>
        <fullName evidence="3">Outer membrane protein assembly factor BamB</fullName>
    </submittedName>
</protein>
<keyword evidence="4" id="KW-1185">Reference proteome</keyword>
<dbReference type="RefSeq" id="WP_145420729.1">
    <property type="nucleotide sequence ID" value="NZ_CP036526.1"/>
</dbReference>
<dbReference type="Gene3D" id="2.130.10.10">
    <property type="entry name" value="YVTN repeat-like/Quinoprotein amine dehydrogenase"/>
    <property type="match status" value="1"/>
</dbReference>
<name>A0A517P0L4_9BACT</name>
<dbReference type="InterPro" id="IPR015943">
    <property type="entry name" value="WD40/YVTN_repeat-like_dom_sf"/>
</dbReference>
<dbReference type="AlphaFoldDB" id="A0A517P0L4"/>
<feature type="domain" description="Pyrrolo-quinoline quinone repeat" evidence="2">
    <location>
        <begin position="334"/>
        <end position="608"/>
    </location>
</feature>
<feature type="region of interest" description="Disordered" evidence="1">
    <location>
        <begin position="850"/>
        <end position="877"/>
    </location>
</feature>
<gene>
    <name evidence="3" type="primary">bamB_5</name>
    <name evidence="3" type="ORF">K239x_49220</name>
</gene>
<evidence type="ECO:0000313" key="3">
    <source>
        <dbReference type="EMBL" id="QDT12909.1"/>
    </source>
</evidence>
<proteinExistence type="predicted"/>
<organism evidence="3 4">
    <name type="scientific">Stieleria marina</name>
    <dbReference type="NCBI Taxonomy" id="1930275"/>
    <lineage>
        <taxon>Bacteria</taxon>
        <taxon>Pseudomonadati</taxon>
        <taxon>Planctomycetota</taxon>
        <taxon>Planctomycetia</taxon>
        <taxon>Pirellulales</taxon>
        <taxon>Pirellulaceae</taxon>
        <taxon>Stieleria</taxon>
    </lineage>
</organism>
<dbReference type="Pfam" id="PF13360">
    <property type="entry name" value="PQQ_2"/>
    <property type="match status" value="1"/>
</dbReference>
<feature type="compositionally biased region" description="Polar residues" evidence="1">
    <location>
        <begin position="775"/>
        <end position="787"/>
    </location>
</feature>
<sequence length="877" mass="94625">MSAPFIQQPIGRSKKTRPAFSIYRQISIAVCCISLVTGCGRGVVEYSLLDEPESSQPNAASENPNSAKQSSGKSTETLVVAKRADSPFFIAPKRVNGSTVGKMLLQRGQSKNDAILTIAAVNILANSNASPSAEQTAVWVGHLDEIEAKANDEELAGELIKRVRAILLEEPSPDAVDGDRTWAVGMHRFTDVGLGELVAAYGADCNNHFVQLAGLALLATADQQSGLPTSDELNVRVQQFLSRGATRDWIALADVVTQRIDQRAVLQMQQRPGQDWTRFLGPQQNGQSREDDVCKEWPEGGPPVLWHFETGRGFGACSIKDGKLYLFDRAGDFNRLVCLDQETGEMLGETFAYPAKAKSPGGYRGPRCSPVIDGDRVYVIDETGVLHCVQAGTSNVLWKKDTSAEFDVAENRFGVAATPMVVDDLLLLIVGGGKIDSSSHSSTKQPTPNGSAVVALDKETGEIVYAVGNHLADYASPVTAKINGVDLVLAFVRDGLVATAANSGEILAHFPWQAKDLMSVNAANPVVVGNEVFVSSAFGQGSALLRVEPTGFVPVWKDASESTEKRFEAYFSTPVFHDGYLYGCSGKDSHDAVLRCIKWSTGEVMWSQDGLNRVSLILASGKLICLTEYGELLLVNATPEAYQLASQANLPLPSTERLPPEVRVPGLLEYPCWAAPVLSRGFLYLRSANRLVCLDLVPSEGDREEEQVMAGSDSAEVPSLGMGEQTPAKSDTNSIATDVSKSGPDTKRVESEQSEPNQSEAVSKVADAPSAEVVTRTNEPASVETTQRSRNPLLIGFREWTTTNGKKGFLAVVSATKDEVLFRKTSGDNQACPMAVLSKADQRFIAIAIKEKRSRSRDADATQDEPPSPQGWRSRDN</sequence>
<dbReference type="Proteomes" id="UP000319817">
    <property type="component" value="Chromosome"/>
</dbReference>
<dbReference type="OrthoDB" id="5173551at2"/>
<dbReference type="SUPFAM" id="SSF50998">
    <property type="entry name" value="Quinoprotein alcohol dehydrogenase-like"/>
    <property type="match status" value="1"/>
</dbReference>
<evidence type="ECO:0000259" key="2">
    <source>
        <dbReference type="Pfam" id="PF13360"/>
    </source>
</evidence>
<feature type="compositionally biased region" description="Polar residues" evidence="1">
    <location>
        <begin position="727"/>
        <end position="740"/>
    </location>
</feature>
<dbReference type="InterPro" id="IPR011047">
    <property type="entry name" value="Quinoprotein_ADH-like_sf"/>
</dbReference>
<feature type="region of interest" description="Disordered" evidence="1">
    <location>
        <begin position="53"/>
        <end position="76"/>
    </location>
</feature>
<accession>A0A517P0L4</accession>
<dbReference type="InterPro" id="IPR002372">
    <property type="entry name" value="PQQ_rpt_dom"/>
</dbReference>
<dbReference type="PANTHER" id="PTHR34512:SF30">
    <property type="entry name" value="OUTER MEMBRANE PROTEIN ASSEMBLY FACTOR BAMB"/>
    <property type="match status" value="1"/>
</dbReference>
<dbReference type="PANTHER" id="PTHR34512">
    <property type="entry name" value="CELL SURFACE PROTEIN"/>
    <property type="match status" value="1"/>
</dbReference>
<reference evidence="3 4" key="1">
    <citation type="submission" date="2019-02" db="EMBL/GenBank/DDBJ databases">
        <title>Deep-cultivation of Planctomycetes and their phenomic and genomic characterization uncovers novel biology.</title>
        <authorList>
            <person name="Wiegand S."/>
            <person name="Jogler M."/>
            <person name="Boedeker C."/>
            <person name="Pinto D."/>
            <person name="Vollmers J."/>
            <person name="Rivas-Marin E."/>
            <person name="Kohn T."/>
            <person name="Peeters S.H."/>
            <person name="Heuer A."/>
            <person name="Rast P."/>
            <person name="Oberbeckmann S."/>
            <person name="Bunk B."/>
            <person name="Jeske O."/>
            <person name="Meyerdierks A."/>
            <person name="Storesund J.E."/>
            <person name="Kallscheuer N."/>
            <person name="Luecker S."/>
            <person name="Lage O.M."/>
            <person name="Pohl T."/>
            <person name="Merkel B.J."/>
            <person name="Hornburger P."/>
            <person name="Mueller R.-W."/>
            <person name="Bruemmer F."/>
            <person name="Labrenz M."/>
            <person name="Spormann A.M."/>
            <person name="Op den Camp H."/>
            <person name="Overmann J."/>
            <person name="Amann R."/>
            <person name="Jetten M.S.M."/>
            <person name="Mascher T."/>
            <person name="Medema M.H."/>
            <person name="Devos D.P."/>
            <person name="Kaster A.-K."/>
            <person name="Ovreas L."/>
            <person name="Rohde M."/>
            <person name="Galperin M.Y."/>
            <person name="Jogler C."/>
        </authorList>
    </citation>
    <scope>NUCLEOTIDE SEQUENCE [LARGE SCALE GENOMIC DNA]</scope>
    <source>
        <strain evidence="3 4">K23_9</strain>
    </source>
</reference>
<evidence type="ECO:0000256" key="1">
    <source>
        <dbReference type="SAM" id="MobiDB-lite"/>
    </source>
</evidence>
<evidence type="ECO:0000313" key="4">
    <source>
        <dbReference type="Proteomes" id="UP000319817"/>
    </source>
</evidence>
<dbReference type="EMBL" id="CP036526">
    <property type="protein sequence ID" value="QDT12909.1"/>
    <property type="molecule type" value="Genomic_DNA"/>
</dbReference>
<feature type="region of interest" description="Disordered" evidence="1">
    <location>
        <begin position="702"/>
        <end position="787"/>
    </location>
</feature>
<feature type="compositionally biased region" description="Polar residues" evidence="1">
    <location>
        <begin position="54"/>
        <end position="76"/>
    </location>
</feature>